<organism evidence="1">
    <name type="scientific">Tanacetum cinerariifolium</name>
    <name type="common">Dalmatian daisy</name>
    <name type="synonym">Chrysanthemum cinerariifolium</name>
    <dbReference type="NCBI Taxonomy" id="118510"/>
    <lineage>
        <taxon>Eukaryota</taxon>
        <taxon>Viridiplantae</taxon>
        <taxon>Streptophyta</taxon>
        <taxon>Embryophyta</taxon>
        <taxon>Tracheophyta</taxon>
        <taxon>Spermatophyta</taxon>
        <taxon>Magnoliopsida</taxon>
        <taxon>eudicotyledons</taxon>
        <taxon>Gunneridae</taxon>
        <taxon>Pentapetalae</taxon>
        <taxon>asterids</taxon>
        <taxon>campanulids</taxon>
        <taxon>Asterales</taxon>
        <taxon>Asteraceae</taxon>
        <taxon>Asteroideae</taxon>
        <taxon>Anthemideae</taxon>
        <taxon>Anthemidinae</taxon>
        <taxon>Tanacetum</taxon>
    </lineage>
</organism>
<comment type="caution">
    <text evidence="1">The sequence shown here is derived from an EMBL/GenBank/DDBJ whole genome shotgun (WGS) entry which is preliminary data.</text>
</comment>
<dbReference type="AlphaFoldDB" id="A0A6L2JJY7"/>
<sequence length="173" mass="20812">MFVEAIILIDGRLVKLIDITLKQWLDIKFGDHRKVDKEIMEGVISTWLIRSYRKQFEEYMKIKRKLEVNRIDTDVECDPTNVEFAIWLASIFKRFDYHVPMEDDDDIRDLDDYLIQNDASYYVDEEEEIFKEIKSKLLGIPYEKPPTFKYEKFEVIKFSLGPTEEYVAIKEYD</sequence>
<gene>
    <name evidence="1" type="ORF">Tci_009224</name>
</gene>
<protein>
    <submittedName>
        <fullName evidence="1">Uncharacterized protein</fullName>
    </submittedName>
</protein>
<accession>A0A6L2JJY7</accession>
<dbReference type="EMBL" id="BKCJ010000905">
    <property type="protein sequence ID" value="GEU37246.1"/>
    <property type="molecule type" value="Genomic_DNA"/>
</dbReference>
<evidence type="ECO:0000313" key="1">
    <source>
        <dbReference type="EMBL" id="GEU37246.1"/>
    </source>
</evidence>
<proteinExistence type="predicted"/>
<reference evidence="1" key="1">
    <citation type="journal article" date="2019" name="Sci. Rep.">
        <title>Draft genome of Tanacetum cinerariifolium, the natural source of mosquito coil.</title>
        <authorList>
            <person name="Yamashiro T."/>
            <person name="Shiraishi A."/>
            <person name="Satake H."/>
            <person name="Nakayama K."/>
        </authorList>
    </citation>
    <scope>NUCLEOTIDE SEQUENCE</scope>
</reference>
<name>A0A6L2JJY7_TANCI</name>